<dbReference type="GO" id="GO:0051536">
    <property type="term" value="F:iron-sulfur cluster binding"/>
    <property type="evidence" value="ECO:0007669"/>
    <property type="project" value="InterPro"/>
</dbReference>
<dbReference type="PANTHER" id="PTHR42895">
    <property type="entry name" value="IRON-SULFUR CLUSTER-BINDING PROTEIN-RELATED"/>
    <property type="match status" value="1"/>
</dbReference>
<dbReference type="SUPFAM" id="SSF54292">
    <property type="entry name" value="2Fe-2S ferredoxin-like"/>
    <property type="match status" value="1"/>
</dbReference>
<name>A0A974XEI3_9FIRM</name>
<keyword evidence="3" id="KW-1185">Reference proteome</keyword>
<protein>
    <submittedName>
        <fullName evidence="2">DUF4445 domain-containing protein</fullName>
    </submittedName>
</protein>
<dbReference type="PROSITE" id="PS51085">
    <property type="entry name" value="2FE2S_FER_2"/>
    <property type="match status" value="1"/>
</dbReference>
<dbReference type="Pfam" id="PF17650">
    <property type="entry name" value="RACo_linker"/>
    <property type="match status" value="1"/>
</dbReference>
<dbReference type="Pfam" id="PF00111">
    <property type="entry name" value="Fer2"/>
    <property type="match status" value="1"/>
</dbReference>
<accession>A0A974XEI3</accession>
<dbReference type="InterPro" id="IPR012675">
    <property type="entry name" value="Beta-grasp_dom_sf"/>
</dbReference>
<dbReference type="Pfam" id="PF17651">
    <property type="entry name" value="Raco_middle"/>
    <property type="match status" value="1"/>
</dbReference>
<proteinExistence type="predicted"/>
<dbReference type="EMBL" id="CP071444">
    <property type="protein sequence ID" value="QSX08353.1"/>
    <property type="molecule type" value="Genomic_DNA"/>
</dbReference>
<dbReference type="NCBIfam" id="NF040756">
    <property type="entry name" value="corr_regen_AcsV"/>
    <property type="match status" value="1"/>
</dbReference>
<dbReference type="InterPro" id="IPR036010">
    <property type="entry name" value="2Fe-2S_ferredoxin-like_sf"/>
</dbReference>
<dbReference type="Gene3D" id="3.10.20.30">
    <property type="match status" value="1"/>
</dbReference>
<reference evidence="2" key="1">
    <citation type="submission" date="2021-03" db="EMBL/GenBank/DDBJ databases">
        <title>Alkalibacter marinus sp. nov., isolated from tidal flat sediment.</title>
        <authorList>
            <person name="Namirimu T."/>
            <person name="Yang J.-A."/>
            <person name="Yang S.-H."/>
            <person name="Kim Y.-J."/>
            <person name="Kwon K.K."/>
        </authorList>
    </citation>
    <scope>NUCLEOTIDE SEQUENCE</scope>
    <source>
        <strain evidence="2">ES005</strain>
    </source>
</reference>
<dbReference type="InterPro" id="IPR041414">
    <property type="entry name" value="Raco-like_middle"/>
</dbReference>
<feature type="domain" description="2Fe-2S ferredoxin-type" evidence="1">
    <location>
        <begin position="2"/>
        <end position="94"/>
    </location>
</feature>
<dbReference type="AlphaFoldDB" id="A0A974XEI3"/>
<evidence type="ECO:0000313" key="2">
    <source>
        <dbReference type="EMBL" id="QSX08353.1"/>
    </source>
</evidence>
<dbReference type="InterPro" id="IPR052911">
    <property type="entry name" value="Corrinoid_activation_enz"/>
</dbReference>
<sequence length="642" mass="71288">MLNITVILENGDTKTIQGTFGDNLLDVLRDNGIGVYAPCNGNGTCGKCIVQVKEGSLRKETMGELSKERQDKGFVLSCMSYLMEDITIAIPDSSLVGAAKIKTAERNKKNREKYEKLRSRFAALHGEVAHIHKLTIQLPEATLDDNVSDHDRLKREIRVQLGYTKVKMSLNLLKKLPFALRKNHFKITLFYTVTNERSIRIRHITWDENEKAYGVAFDIGTTSVAACLVELETGRILREISSANAQLKYGADVINRIIYATKGDGLKKLRDAIIYESINPLINELIGKAKIESERILIMSVSANTTMTHLFLGIYPDYLRREPYIPVITDTRQVTVFPWEMELMVNQNAVVIISPSVASYVGGDISAGVIAAEMRDSDTLTALIDLGTNGEIVFGNNEFLMTCACSAGPAFEGGEISCGMRASLGAIEGVEIEDETFQPILRVIDTHRPYGICGSGIIDLISELKRTNLINAKGKFNRDEPCERVLYDEYDIGRYVLAKEGEFDNDEEVAVTEIDIDNFIRAKGAIYSALHTLLESLGFAPDDLEKIKISGGIGSHIGIENAINIGIFPDIPLEKYEFIGNSSLSGSYLSLVNKKAAEYIDNSAYNMTYVELSVYSGYMDEFISACFIPHTDLNRFPNHGKR</sequence>
<dbReference type="Pfam" id="PF14574">
    <property type="entry name" value="RACo_C_ter"/>
    <property type="match status" value="1"/>
</dbReference>
<dbReference type="InterPro" id="IPR042259">
    <property type="entry name" value="Raco-like_middle_sf"/>
</dbReference>
<dbReference type="Proteomes" id="UP000663499">
    <property type="component" value="Chromosome"/>
</dbReference>
<evidence type="ECO:0000313" key="3">
    <source>
        <dbReference type="Proteomes" id="UP000663499"/>
    </source>
</evidence>
<organism evidence="2 3">
    <name type="scientific">Alkalibacter rhizosphaerae</name>
    <dbReference type="NCBI Taxonomy" id="2815577"/>
    <lineage>
        <taxon>Bacteria</taxon>
        <taxon>Bacillati</taxon>
        <taxon>Bacillota</taxon>
        <taxon>Clostridia</taxon>
        <taxon>Eubacteriales</taxon>
        <taxon>Eubacteriaceae</taxon>
        <taxon>Alkalibacter</taxon>
    </lineage>
</organism>
<gene>
    <name evidence="2" type="ORF">J0B03_11270</name>
</gene>
<dbReference type="InterPro" id="IPR027980">
    <property type="entry name" value="RACo_C"/>
</dbReference>
<dbReference type="Gene3D" id="3.10.20.880">
    <property type="match status" value="1"/>
</dbReference>
<evidence type="ECO:0000259" key="1">
    <source>
        <dbReference type="PROSITE" id="PS51085"/>
    </source>
</evidence>
<dbReference type="CDD" id="cd00207">
    <property type="entry name" value="fer2"/>
    <property type="match status" value="1"/>
</dbReference>
<dbReference type="InterPro" id="IPR001041">
    <property type="entry name" value="2Fe-2S_ferredoxin-type"/>
</dbReference>
<dbReference type="InterPro" id="IPR040506">
    <property type="entry name" value="RACo_linker"/>
</dbReference>
<dbReference type="RefSeq" id="WP_207299695.1">
    <property type="nucleotide sequence ID" value="NZ_CP071444.1"/>
</dbReference>
<dbReference type="KEGG" id="alka:J0B03_11270"/>
<dbReference type="Gene3D" id="3.30.420.480">
    <property type="entry name" value="Domain of unknown function (DUF4445)"/>
    <property type="match status" value="1"/>
</dbReference>
<dbReference type="PANTHER" id="PTHR42895:SF2">
    <property type="entry name" value="IRON-SULFUR CLUSTER PROTEIN"/>
    <property type="match status" value="1"/>
</dbReference>